<accession>A0ABQ5JHW7</accession>
<organism evidence="1 2">
    <name type="scientific">Ligilactobacillus pabuli</name>
    <dbReference type="NCBI Taxonomy" id="2886039"/>
    <lineage>
        <taxon>Bacteria</taxon>
        <taxon>Bacillati</taxon>
        <taxon>Bacillota</taxon>
        <taxon>Bacilli</taxon>
        <taxon>Lactobacillales</taxon>
        <taxon>Lactobacillaceae</taxon>
        <taxon>Ligilactobacillus</taxon>
    </lineage>
</organism>
<dbReference type="RefSeq" id="WP_244054506.1">
    <property type="nucleotide sequence ID" value="NZ_BQXH01000003.1"/>
</dbReference>
<keyword evidence="2" id="KW-1185">Reference proteome</keyword>
<dbReference type="Proteomes" id="UP001055149">
    <property type="component" value="Unassembled WGS sequence"/>
</dbReference>
<evidence type="ECO:0000313" key="2">
    <source>
        <dbReference type="Proteomes" id="UP001055149"/>
    </source>
</evidence>
<dbReference type="EMBL" id="BQXH01000003">
    <property type="protein sequence ID" value="GKS80729.1"/>
    <property type="molecule type" value="Genomic_DNA"/>
</dbReference>
<proteinExistence type="predicted"/>
<name>A0ABQ5JHW7_9LACO</name>
<gene>
    <name evidence="1" type="ORF">LPAF129_04140</name>
</gene>
<comment type="caution">
    <text evidence="1">The sequence shown here is derived from an EMBL/GenBank/DDBJ whole genome shotgun (WGS) entry which is preliminary data.</text>
</comment>
<reference evidence="1" key="1">
    <citation type="journal article" date="2022" name="Int. J. Syst. Evol. Microbiol.">
        <title>A novel species of lactic acid bacteria, Ligilactobacillus pabuli sp. nov., isolated from alfalfa silage.</title>
        <authorList>
            <person name="Tohno M."/>
            <person name="Tanizawa Y."/>
            <person name="Sawada H."/>
            <person name="Sakamoto M."/>
            <person name="Ohkuma M."/>
            <person name="Kobayashi H."/>
        </authorList>
    </citation>
    <scope>NUCLEOTIDE SEQUENCE</scope>
    <source>
        <strain evidence="1">AF129</strain>
    </source>
</reference>
<evidence type="ECO:0000313" key="1">
    <source>
        <dbReference type="EMBL" id="GKS80729.1"/>
    </source>
</evidence>
<protein>
    <submittedName>
        <fullName evidence="1">Phage head-tail joining protein</fullName>
    </submittedName>
</protein>
<sequence length="119" mass="13046">MARVSYSIKGLDKLEQGLLKRAQVEAIKTIVKKHTTELQQKAMANASSTYVKGYSTGATKKSIGIGFEDGGLTGITGLGLSYDPYLETGTRFMAAEPLLKPLFNQRKNMFISEIKKVVE</sequence>